<sequence length="99" mass="10994">MTTVGKKRWAVFQENESLSRHTGADLCCLNAGFSRSRVSQRAQLQRDTPCPAPTPPAALSEHKPKLKPSTLGRGQTLYFRNRQADRRSANASQITAEQI</sequence>
<comment type="caution">
    <text evidence="2">The sequence shown here is derived from an EMBL/GenBank/DDBJ whole genome shotgun (WGS) entry which is preliminary data.</text>
</comment>
<feature type="region of interest" description="Disordered" evidence="1">
    <location>
        <begin position="39"/>
        <end position="99"/>
    </location>
</feature>
<protein>
    <submittedName>
        <fullName evidence="2">Uncharacterized protein</fullName>
    </submittedName>
</protein>
<gene>
    <name evidence="2" type="ORF">Q8A67_019972</name>
</gene>
<dbReference type="EMBL" id="JAUYZG010000019">
    <property type="protein sequence ID" value="KAK2879181.1"/>
    <property type="molecule type" value="Genomic_DNA"/>
</dbReference>
<keyword evidence="3" id="KW-1185">Reference proteome</keyword>
<evidence type="ECO:0000313" key="2">
    <source>
        <dbReference type="EMBL" id="KAK2879181.1"/>
    </source>
</evidence>
<evidence type="ECO:0000313" key="3">
    <source>
        <dbReference type="Proteomes" id="UP001187343"/>
    </source>
</evidence>
<organism evidence="2 3">
    <name type="scientific">Cirrhinus molitorella</name>
    <name type="common">mud carp</name>
    <dbReference type="NCBI Taxonomy" id="172907"/>
    <lineage>
        <taxon>Eukaryota</taxon>
        <taxon>Metazoa</taxon>
        <taxon>Chordata</taxon>
        <taxon>Craniata</taxon>
        <taxon>Vertebrata</taxon>
        <taxon>Euteleostomi</taxon>
        <taxon>Actinopterygii</taxon>
        <taxon>Neopterygii</taxon>
        <taxon>Teleostei</taxon>
        <taxon>Ostariophysi</taxon>
        <taxon>Cypriniformes</taxon>
        <taxon>Cyprinidae</taxon>
        <taxon>Labeoninae</taxon>
        <taxon>Labeonini</taxon>
        <taxon>Cirrhinus</taxon>
    </lineage>
</organism>
<proteinExistence type="predicted"/>
<dbReference type="AlphaFoldDB" id="A0AA88PMK4"/>
<evidence type="ECO:0000256" key="1">
    <source>
        <dbReference type="SAM" id="MobiDB-lite"/>
    </source>
</evidence>
<name>A0AA88PMK4_9TELE</name>
<reference evidence="2" key="1">
    <citation type="submission" date="2023-08" db="EMBL/GenBank/DDBJ databases">
        <title>Chromosome-level Genome Assembly of mud carp (Cirrhinus molitorella).</title>
        <authorList>
            <person name="Liu H."/>
        </authorList>
    </citation>
    <scope>NUCLEOTIDE SEQUENCE</scope>
    <source>
        <strain evidence="2">Prfri</strain>
        <tissue evidence="2">Muscle</tissue>
    </source>
</reference>
<accession>A0AA88PMK4</accession>
<feature type="compositionally biased region" description="Polar residues" evidence="1">
    <location>
        <begin position="89"/>
        <end position="99"/>
    </location>
</feature>
<dbReference type="Proteomes" id="UP001187343">
    <property type="component" value="Unassembled WGS sequence"/>
</dbReference>